<dbReference type="Gene3D" id="2.50.20.10">
    <property type="entry name" value="Lipoprotein localisation LolA/LolB/LppX"/>
    <property type="match status" value="1"/>
</dbReference>
<keyword evidence="3" id="KW-1185">Reference proteome</keyword>
<dbReference type="STRING" id="317577.GCA_000419625_01220"/>
<dbReference type="Proteomes" id="UP000259030">
    <property type="component" value="Chromosome"/>
</dbReference>
<dbReference type="AlphaFoldDB" id="A0A221SZ32"/>
<feature type="signal peptide" evidence="1">
    <location>
        <begin position="1"/>
        <end position="18"/>
    </location>
</feature>
<dbReference type="RefSeq" id="WP_081426017.1">
    <property type="nucleotide sequence ID" value="NZ_CP021081.1"/>
</dbReference>
<gene>
    <name evidence="2" type="ORF">DFI_13515</name>
</gene>
<protein>
    <submittedName>
        <fullName evidence="2">Transcriptional regulator</fullName>
    </submittedName>
</protein>
<accession>A0A221SZ32</accession>
<proteinExistence type="predicted"/>
<evidence type="ECO:0000256" key="1">
    <source>
        <dbReference type="SAM" id="SignalP"/>
    </source>
</evidence>
<dbReference type="EMBL" id="CP021081">
    <property type="protein sequence ID" value="ASN81871.1"/>
    <property type="molecule type" value="Genomic_DNA"/>
</dbReference>
<keyword evidence="1" id="KW-0732">Signal</keyword>
<name>A0A221SZ32_9DEIO</name>
<dbReference type="KEGG" id="dfc:DFI_13515"/>
<sequence>MRRALGLLGLLLAPGAGAADLDDLLSVLAQARAREVRGVAQVTVNFPPRTPPTRAANRLPTLPVRPALLARNFNVVRVGPELQVGRTATRYDLTPKAGSAARWVVWVDQAWNLPLAFEERGADGAVARRALFTKVNPSPVKAAVKVPAVPRGLGATVARALPGLRLPPGFTPVALRPAGNRWEVTFSDGLNTLALVTAARDVQAAPGVASRRVGAAFVWLTGNLPAADLTAALSGVRQVRPAELGTFFADLSSNP</sequence>
<reference evidence="2 3" key="1">
    <citation type="submission" date="2017-05" db="EMBL/GenBank/DDBJ databases">
        <title>The complete genome sequence of Deinococcus ficus isolated from the rhizosphere of the Ficus religiosa L. in Taiwan.</title>
        <authorList>
            <person name="Wu K.-M."/>
            <person name="Liao T.-L."/>
            <person name="Liu Y.-M."/>
            <person name="Young C.-C."/>
            <person name="Tsai S.-F."/>
        </authorList>
    </citation>
    <scope>NUCLEOTIDE SEQUENCE [LARGE SCALE GENOMIC DNA]</scope>
    <source>
        <strain evidence="2 3">CC-FR2-10</strain>
    </source>
</reference>
<feature type="chain" id="PRO_5011308997" evidence="1">
    <location>
        <begin position="19"/>
        <end position="255"/>
    </location>
</feature>
<evidence type="ECO:0000313" key="3">
    <source>
        <dbReference type="Proteomes" id="UP000259030"/>
    </source>
</evidence>
<evidence type="ECO:0000313" key="2">
    <source>
        <dbReference type="EMBL" id="ASN81871.1"/>
    </source>
</evidence>
<organism evidence="2 3">
    <name type="scientific">Deinococcus ficus</name>
    <dbReference type="NCBI Taxonomy" id="317577"/>
    <lineage>
        <taxon>Bacteria</taxon>
        <taxon>Thermotogati</taxon>
        <taxon>Deinococcota</taxon>
        <taxon>Deinococci</taxon>
        <taxon>Deinococcales</taxon>
        <taxon>Deinococcaceae</taxon>
        <taxon>Deinococcus</taxon>
    </lineage>
</organism>